<evidence type="ECO:0000256" key="4">
    <source>
        <dbReference type="ARBA" id="ARBA00022679"/>
    </source>
</evidence>
<evidence type="ECO:0000259" key="9">
    <source>
        <dbReference type="Pfam" id="PF13231"/>
    </source>
</evidence>
<feature type="transmembrane region" description="Helical" evidence="8">
    <location>
        <begin position="361"/>
        <end position="379"/>
    </location>
</feature>
<dbReference type="EC" id="2.4.-.-" evidence="10"/>
<evidence type="ECO:0000313" key="11">
    <source>
        <dbReference type="Proteomes" id="UP001202827"/>
    </source>
</evidence>
<protein>
    <submittedName>
        <fullName evidence="10">Glycosyltransferase family 39 protein</fullName>
        <ecNumber evidence="10">2.4.-.-</ecNumber>
    </submittedName>
</protein>
<evidence type="ECO:0000256" key="1">
    <source>
        <dbReference type="ARBA" id="ARBA00004651"/>
    </source>
</evidence>
<organism evidence="10 11">
    <name type="scientific">Neorhizobium turbinariae</name>
    <dbReference type="NCBI Taxonomy" id="2937795"/>
    <lineage>
        <taxon>Bacteria</taxon>
        <taxon>Pseudomonadati</taxon>
        <taxon>Pseudomonadota</taxon>
        <taxon>Alphaproteobacteria</taxon>
        <taxon>Hyphomicrobiales</taxon>
        <taxon>Rhizobiaceae</taxon>
        <taxon>Rhizobium/Agrobacterium group</taxon>
        <taxon>Neorhizobium</taxon>
    </lineage>
</organism>
<feature type="transmembrane region" description="Helical" evidence="8">
    <location>
        <begin position="217"/>
        <end position="242"/>
    </location>
</feature>
<dbReference type="InterPro" id="IPR050297">
    <property type="entry name" value="LipidA_mod_glycosyltrf_83"/>
</dbReference>
<evidence type="ECO:0000256" key="6">
    <source>
        <dbReference type="ARBA" id="ARBA00022989"/>
    </source>
</evidence>
<feature type="domain" description="Glycosyltransferase RgtA/B/C/D-like" evidence="9">
    <location>
        <begin position="74"/>
        <end position="235"/>
    </location>
</feature>
<keyword evidence="2" id="KW-1003">Cell membrane</keyword>
<dbReference type="PANTHER" id="PTHR33908">
    <property type="entry name" value="MANNOSYLTRANSFERASE YKCB-RELATED"/>
    <property type="match status" value="1"/>
</dbReference>
<sequence>MRDRNGAAGSLESSGGAGKLAGFLSQGLWSLFVFIGLYCILSMLVRLALPNALTLDEAEQSLFSQYWLLGYGPQPPFFNWVQNAVVSVFGISLFALVLPKFAMLFLAYAFFCLAVRELGHRPGFVAVATLSLLTLPQVSYMPQQDLTHTVAVLMATALFLYGLFRILMRPDLLGYLILGLAAGIGTISKYNFVLLPAATFIAVLADREWRKRLLDPRILLTALAGLIVVLPHGLWLLGNLDLASAGTIGKMVEANAPQGMARIIRALGSLALACIAFGALTVIIFGIAFKGQFKRSLVTGTQVTRLLGRIMLISLLGVVVVILVAGTTKITERWLDPYLLVFPLYLLLKLENVGADVGGSLKRLMPVFLVIMAITLLPLPGKTVTGGLTGSYTRINYPFAAAADILKTEGQPALIVAAGMHLAGNMRMQFPDVPVIDADQVITGFPAREAMKAPVLVVWHDNGSTGSEPLPINLSQVEALGLAPGPVKTLALPFSFGDGKTELRLGYAWLGAAP</sequence>
<proteinExistence type="predicted"/>
<dbReference type="Proteomes" id="UP001202827">
    <property type="component" value="Unassembled WGS sequence"/>
</dbReference>
<feature type="transmembrane region" description="Helical" evidence="8">
    <location>
        <begin position="146"/>
        <end position="164"/>
    </location>
</feature>
<keyword evidence="4 10" id="KW-0808">Transferase</keyword>
<evidence type="ECO:0000256" key="8">
    <source>
        <dbReference type="SAM" id="Phobius"/>
    </source>
</evidence>
<dbReference type="GO" id="GO:0016757">
    <property type="term" value="F:glycosyltransferase activity"/>
    <property type="evidence" value="ECO:0007669"/>
    <property type="project" value="UniProtKB-KW"/>
</dbReference>
<dbReference type="InterPro" id="IPR038731">
    <property type="entry name" value="RgtA/B/C-like"/>
</dbReference>
<dbReference type="Pfam" id="PF13231">
    <property type="entry name" value="PMT_2"/>
    <property type="match status" value="1"/>
</dbReference>
<evidence type="ECO:0000313" key="10">
    <source>
        <dbReference type="EMBL" id="MCK8780289.1"/>
    </source>
</evidence>
<keyword evidence="5 8" id="KW-0812">Transmembrane</keyword>
<evidence type="ECO:0000256" key="2">
    <source>
        <dbReference type="ARBA" id="ARBA00022475"/>
    </source>
</evidence>
<comment type="subcellular location">
    <subcellularLocation>
        <location evidence="1">Cell membrane</location>
        <topology evidence="1">Multi-pass membrane protein</topology>
    </subcellularLocation>
</comment>
<keyword evidence="11" id="KW-1185">Reference proteome</keyword>
<keyword evidence="3 10" id="KW-0328">Glycosyltransferase</keyword>
<keyword evidence="7 8" id="KW-0472">Membrane</keyword>
<keyword evidence="6 8" id="KW-1133">Transmembrane helix</keyword>
<dbReference type="RefSeq" id="WP_248682939.1">
    <property type="nucleotide sequence ID" value="NZ_JALPRY010000010.1"/>
</dbReference>
<feature type="transmembrane region" description="Helical" evidence="8">
    <location>
        <begin position="84"/>
        <end position="111"/>
    </location>
</feature>
<name>A0ABT0IQZ1_9HYPH</name>
<feature type="transmembrane region" description="Helical" evidence="8">
    <location>
        <begin position="263"/>
        <end position="287"/>
    </location>
</feature>
<feature type="transmembrane region" description="Helical" evidence="8">
    <location>
        <begin position="28"/>
        <end position="49"/>
    </location>
</feature>
<dbReference type="PANTHER" id="PTHR33908:SF11">
    <property type="entry name" value="MEMBRANE PROTEIN"/>
    <property type="match status" value="1"/>
</dbReference>
<feature type="transmembrane region" description="Helical" evidence="8">
    <location>
        <begin position="176"/>
        <end position="205"/>
    </location>
</feature>
<reference evidence="10 11" key="1">
    <citation type="submission" date="2022-04" db="EMBL/GenBank/DDBJ databases">
        <title>Rhizobium coralii sp. nov., isolated from coral Turbinaria peltata.</title>
        <authorList>
            <person name="Sun H."/>
        </authorList>
    </citation>
    <scope>NUCLEOTIDE SEQUENCE [LARGE SCALE GENOMIC DNA]</scope>
    <source>
        <strain evidence="10 11">NTR19</strain>
    </source>
</reference>
<accession>A0ABT0IQZ1</accession>
<evidence type="ECO:0000256" key="7">
    <source>
        <dbReference type="ARBA" id="ARBA00023136"/>
    </source>
</evidence>
<comment type="caution">
    <text evidence="10">The sequence shown here is derived from an EMBL/GenBank/DDBJ whole genome shotgun (WGS) entry which is preliminary data.</text>
</comment>
<feature type="transmembrane region" description="Helical" evidence="8">
    <location>
        <begin position="307"/>
        <end position="326"/>
    </location>
</feature>
<dbReference type="EMBL" id="JALPRY010000010">
    <property type="protein sequence ID" value="MCK8780289.1"/>
    <property type="molecule type" value="Genomic_DNA"/>
</dbReference>
<evidence type="ECO:0000256" key="5">
    <source>
        <dbReference type="ARBA" id="ARBA00022692"/>
    </source>
</evidence>
<evidence type="ECO:0000256" key="3">
    <source>
        <dbReference type="ARBA" id="ARBA00022676"/>
    </source>
</evidence>
<gene>
    <name evidence="10" type="ORF">M0654_09875</name>
</gene>